<dbReference type="KEGG" id="cmo:103499899"/>
<evidence type="ECO:0000313" key="11">
    <source>
        <dbReference type="EnsemblPlants" id="MELO3C023524.2.1"/>
    </source>
</evidence>
<dbReference type="eggNOG" id="ENOG502QVV1">
    <property type="taxonomic scope" value="Eukaryota"/>
</dbReference>
<dbReference type="GeneID" id="103499899"/>
<evidence type="ECO:0000256" key="1">
    <source>
        <dbReference type="ARBA" id="ARBA00004141"/>
    </source>
</evidence>
<feature type="transmembrane region" description="Helical" evidence="9">
    <location>
        <begin position="600"/>
        <end position="627"/>
    </location>
</feature>
<dbReference type="InterPro" id="IPR000008">
    <property type="entry name" value="C2_dom"/>
</dbReference>
<dbReference type="RefSeq" id="XP_008461259.1">
    <property type="nucleotide sequence ID" value="XM_008463037.2"/>
</dbReference>
<evidence type="ECO:0000256" key="9">
    <source>
        <dbReference type="SAM" id="Phobius"/>
    </source>
</evidence>
<evidence type="ECO:0000313" key="13">
    <source>
        <dbReference type="RefSeq" id="XP_008461259.1"/>
    </source>
</evidence>
<dbReference type="CDD" id="cd04019">
    <property type="entry name" value="C2C_MCTP_PRT_plant"/>
    <property type="match status" value="1"/>
</dbReference>
<dbReference type="Gramene" id="MELO3C023524.2.1">
    <property type="protein sequence ID" value="MELO3C023524.2.1"/>
    <property type="gene ID" value="MELO3C023524.2"/>
</dbReference>
<dbReference type="InterPro" id="IPR035892">
    <property type="entry name" value="C2_domain_sf"/>
</dbReference>
<dbReference type="InterPro" id="IPR013583">
    <property type="entry name" value="MCTP_C"/>
</dbReference>
<dbReference type="SMART" id="SM00239">
    <property type="entry name" value="C2"/>
    <property type="match status" value="3"/>
</dbReference>
<evidence type="ECO:0000256" key="2">
    <source>
        <dbReference type="ARBA" id="ARBA00007923"/>
    </source>
</evidence>
<dbReference type="Proteomes" id="UP001652600">
    <property type="component" value="Chromosome 1"/>
</dbReference>
<dbReference type="CDD" id="cd08379">
    <property type="entry name" value="C2D_MCTP_PRT_plant"/>
    <property type="match status" value="1"/>
</dbReference>
<dbReference type="PANTHER" id="PTHR31425">
    <property type="entry name" value="PHOSPHORIBOSYLANTHRANILATE TRANSFERASE ISOFORM 1"/>
    <property type="match status" value="1"/>
</dbReference>
<dbReference type="InterPro" id="IPR047259">
    <property type="entry name" value="QUIRKY-like"/>
</dbReference>
<gene>
    <name evidence="13" type="primary">LOC103499899</name>
    <name evidence="11" type="synonym">103499899</name>
</gene>
<dbReference type="Gene3D" id="2.60.40.150">
    <property type="entry name" value="C2 domain"/>
    <property type="match status" value="3"/>
</dbReference>
<dbReference type="InParanoid" id="A0A1S3CFI2"/>
<keyword evidence="3 9" id="KW-0812">Transmembrane</keyword>
<dbReference type="SUPFAM" id="SSF49562">
    <property type="entry name" value="C2 domain (Calcium/lipid-binding domain, CaLB)"/>
    <property type="match status" value="3"/>
</dbReference>
<evidence type="ECO:0000256" key="5">
    <source>
        <dbReference type="ARBA" id="ARBA00022837"/>
    </source>
</evidence>
<feature type="domain" description="C2" evidence="10">
    <location>
        <begin position="348"/>
        <end position="470"/>
    </location>
</feature>
<protein>
    <submittedName>
        <fullName evidence="13">Protein QUIRKY-like</fullName>
    </submittedName>
</protein>
<feature type="transmembrane region" description="Helical" evidence="9">
    <location>
        <begin position="715"/>
        <end position="744"/>
    </location>
</feature>
<dbReference type="GO" id="GO:0016020">
    <property type="term" value="C:membrane"/>
    <property type="evidence" value="ECO:0007669"/>
    <property type="project" value="UniProtKB-SubCell"/>
</dbReference>
<reference evidence="11" key="1">
    <citation type="submission" date="2023-03" db="UniProtKB">
        <authorList>
            <consortium name="EnsemblPlants"/>
        </authorList>
    </citation>
    <scope>IDENTIFICATION</scope>
</reference>
<dbReference type="Pfam" id="PF00168">
    <property type="entry name" value="C2"/>
    <property type="match status" value="3"/>
</dbReference>
<name>A0A1S3CFI2_CUCME</name>
<dbReference type="InterPro" id="IPR047257">
    <property type="entry name" value="C2B_MCTP_PRT_plant"/>
</dbReference>
<dbReference type="PROSITE" id="PS50004">
    <property type="entry name" value="C2"/>
    <property type="match status" value="3"/>
</dbReference>
<comment type="similarity">
    <text evidence="2">Belongs to the MCTP family.</text>
</comment>
<evidence type="ECO:0000256" key="6">
    <source>
        <dbReference type="ARBA" id="ARBA00022989"/>
    </source>
</evidence>
<accession>A0A1S3CFI2</accession>
<evidence type="ECO:0000313" key="12">
    <source>
        <dbReference type="Proteomes" id="UP001652600"/>
    </source>
</evidence>
<proteinExistence type="inferred from homology"/>
<keyword evidence="5" id="KW-0106">Calcium</keyword>
<keyword evidence="6 9" id="KW-1133">Transmembrane helix</keyword>
<feature type="domain" description="C2" evidence="10">
    <location>
        <begin position="28"/>
        <end position="142"/>
    </location>
</feature>
<sequence length="772" mass="88588">MEKKNQPNPRKKHEDFALKETSPNINGGKSSVGISTAFDLVEQMLFLYVKVERARDLMETCDPYVEIKLGNYRGTTKAFEKTPNPEWGTVFAFVKDRIQTTDVEISLFNKSAAGAEIGSIVMSIADVPLRIPPDSQLASQWYKLEKRNSNGSQVRGELMLSVWMGTQADNHYSIAWHSDAASVSGDGVINTQSKVYQSPRLWYLRVNIIEAQDLVIRDKNRKPEVLIEARLGIIQMISRISESKNLNPTWNQDMLLVAAEPFEKNLELRVVDKIGPNEIEVLGVCHIPLEKIEVRNDSSPVENRWYNLERPNGFKAGEEAKEVKFASKLHLRVSLDGGYHVLHEQIQYASDLRATSKSLWPKCIGVLELGILSASGLSPMKQRENQTDPFCVAKYGPKWVRTRTITNTSDPKWNEQYIFEVYDPCTVLTIGVFDNGYLQGGGDKGKDSRIGKVRIRLSTLETNRIYTHSYPLVALQACGVKKMGEIQLAVRFSCLSFINMLQTYAQPMLPEMHYALPLSIYQIDHLRDQCLNILSDRLTRAEPKLRREVIYYILDADSHLWSIRKSKANFNRIAALFEWLVLFCKWFGCVRSWTNPTLTVAVHMMFILIVFFPKLIFPTMFFYCFLVGMWRYRYRPRHPPHMDTELSYAYAVTPDDLEEEFDTFPSRVNGGALRRRYDKLRYIGGRMQVLMGDLATQGERIEGVLSWRDPRATALFMMFCLVAAVGMYVIPFDVLILLMGLYAMRHPIFRITLPSFPQNFLRRMPARIDSLL</sequence>
<dbReference type="InterPro" id="IPR047255">
    <property type="entry name" value="C2D_MCTP_PRT_plant"/>
</dbReference>
<keyword evidence="7 9" id="KW-0472">Membrane</keyword>
<organism evidence="12 13">
    <name type="scientific">Cucumis melo</name>
    <name type="common">Muskmelon</name>
    <dbReference type="NCBI Taxonomy" id="3656"/>
    <lineage>
        <taxon>Eukaryota</taxon>
        <taxon>Viridiplantae</taxon>
        <taxon>Streptophyta</taxon>
        <taxon>Embryophyta</taxon>
        <taxon>Tracheophyta</taxon>
        <taxon>Spermatophyta</taxon>
        <taxon>Magnoliopsida</taxon>
        <taxon>eudicotyledons</taxon>
        <taxon>Gunneridae</taxon>
        <taxon>Pentapetalae</taxon>
        <taxon>rosids</taxon>
        <taxon>fabids</taxon>
        <taxon>Cucurbitales</taxon>
        <taxon>Cucurbitaceae</taxon>
        <taxon>Benincaseae</taxon>
        <taxon>Cucumis</taxon>
    </lineage>
</organism>
<reference evidence="13" key="2">
    <citation type="submission" date="2025-04" db="UniProtKB">
        <authorList>
            <consortium name="RefSeq"/>
        </authorList>
    </citation>
    <scope>IDENTIFICATION</scope>
</reference>
<keyword evidence="12" id="KW-1185">Reference proteome</keyword>
<dbReference type="AlphaFoldDB" id="A0A1S3CFI2"/>
<reference evidence="12" key="3">
    <citation type="submission" date="2025-05" db="UniProtKB">
        <authorList>
            <consortium name="RefSeq"/>
        </authorList>
    </citation>
    <scope>NUCLEOTIDE SEQUENCE [LARGE SCALE GENOMIC DNA]</scope>
</reference>
<evidence type="ECO:0000256" key="7">
    <source>
        <dbReference type="ARBA" id="ARBA00023136"/>
    </source>
</evidence>
<dbReference type="PANTHER" id="PTHR31425:SF50">
    <property type="entry name" value="FT-INTERACTING PROTEIN 3-RELATED"/>
    <property type="match status" value="1"/>
</dbReference>
<evidence type="ECO:0000256" key="4">
    <source>
        <dbReference type="ARBA" id="ARBA00022737"/>
    </source>
</evidence>
<dbReference type="EnsemblPlants" id="MELO3C023524.2.1">
    <property type="protein sequence ID" value="MELO3C023524.2.1"/>
    <property type="gene ID" value="MELO3C023524.2"/>
</dbReference>
<evidence type="ECO:0000256" key="8">
    <source>
        <dbReference type="SAM" id="MobiDB-lite"/>
    </source>
</evidence>
<evidence type="ECO:0000256" key="3">
    <source>
        <dbReference type="ARBA" id="ARBA00022692"/>
    </source>
</evidence>
<comment type="subcellular location">
    <subcellularLocation>
        <location evidence="1">Membrane</location>
        <topology evidence="1">Multi-pass membrane protein</topology>
    </subcellularLocation>
</comment>
<keyword evidence="4" id="KW-0677">Repeat</keyword>
<dbReference type="FunFam" id="2.60.40.150:FF:000090">
    <property type="entry name" value="C2 domain-containing protein"/>
    <property type="match status" value="1"/>
</dbReference>
<dbReference type="InterPro" id="IPR047258">
    <property type="entry name" value="C2C_MCTP_PRT_plant"/>
</dbReference>
<dbReference type="Pfam" id="PF08372">
    <property type="entry name" value="PRT_C"/>
    <property type="match status" value="1"/>
</dbReference>
<feature type="region of interest" description="Disordered" evidence="8">
    <location>
        <begin position="1"/>
        <end position="22"/>
    </location>
</feature>
<evidence type="ECO:0000259" key="10">
    <source>
        <dbReference type="PROSITE" id="PS50004"/>
    </source>
</evidence>
<feature type="domain" description="C2" evidence="10">
    <location>
        <begin position="185"/>
        <end position="306"/>
    </location>
</feature>
<dbReference type="CDD" id="cd08378">
    <property type="entry name" value="C2B_MCTP_PRT_plant"/>
    <property type="match status" value="1"/>
</dbReference>
<dbReference type="SMR" id="A0A1S3CFI2"/>
<dbReference type="OrthoDB" id="1510841at2759"/>